<protein>
    <submittedName>
        <fullName evidence="1">Uncharacterized protein</fullName>
    </submittedName>
</protein>
<dbReference type="Proteomes" id="UP000000517">
    <property type="component" value="Chromosome"/>
</dbReference>
<evidence type="ECO:0000313" key="1">
    <source>
        <dbReference type="EMBL" id="ADL26465.1"/>
    </source>
</evidence>
<dbReference type="EMBL" id="CP002158">
    <property type="protein sequence ID" value="ADL26465.1"/>
    <property type="molecule type" value="Genomic_DNA"/>
</dbReference>
<organism evidence="1 2">
    <name type="scientific">Fibrobacter succinogenes (strain ATCC 19169 / S85)</name>
    <dbReference type="NCBI Taxonomy" id="59374"/>
    <lineage>
        <taxon>Bacteria</taxon>
        <taxon>Pseudomonadati</taxon>
        <taxon>Fibrobacterota</taxon>
        <taxon>Fibrobacteria</taxon>
        <taxon>Fibrobacterales</taxon>
        <taxon>Fibrobacteraceae</taxon>
        <taxon>Fibrobacter</taxon>
    </lineage>
</organism>
<name>D9S4B4_FIBSS</name>
<sequence length="38" mass="4390">MLNTTSKKKQASDKIANKLYKADRIQAVCFCILFKEKI</sequence>
<dbReference type="KEGG" id="fsc:FSU_0037"/>
<dbReference type="HOGENOM" id="CLU_3328138_0_0_0"/>
<gene>
    <name evidence="1" type="ordered locus">FSU_0037</name>
</gene>
<dbReference type="AlphaFoldDB" id="D9S4B4"/>
<proteinExistence type="predicted"/>
<accession>D9S4B4</accession>
<reference evidence="2" key="1">
    <citation type="submission" date="2010-08" db="EMBL/GenBank/DDBJ databases">
        <title>Complete sequence of Fibrobacter succinogenes subsp. succinogenes S85.</title>
        <authorList>
            <person name="Durkin A.S."/>
            <person name="Nelson K.E."/>
            <person name="Morrison M."/>
            <person name="Forsberg C.W."/>
            <person name="Wilson D.B."/>
            <person name="Russell J.B."/>
            <person name="Cann I.K.O."/>
            <person name="Mackie R.I."/>
            <person name="White B.A."/>
        </authorList>
    </citation>
    <scope>NUCLEOTIDE SEQUENCE [LARGE SCALE GENOMIC DNA]</scope>
    <source>
        <strain evidence="2">ATCC 19169 / S85</strain>
    </source>
</reference>
<evidence type="ECO:0000313" key="2">
    <source>
        <dbReference type="Proteomes" id="UP000000517"/>
    </source>
</evidence>